<proteinExistence type="predicted"/>
<protein>
    <submittedName>
        <fullName evidence="1">Uncharacterized protein</fullName>
    </submittedName>
</protein>
<dbReference type="AlphaFoldDB" id="B3JH56"/>
<dbReference type="EMBL" id="ABIY02000071">
    <property type="protein sequence ID" value="EDV01800.1"/>
    <property type="molecule type" value="Genomic_DNA"/>
</dbReference>
<dbReference type="STRING" id="470145.BACCOP_01212"/>
<name>B3JH56_9BACT</name>
<dbReference type="HOGENOM" id="CLU_1232988_0_0_10"/>
<dbReference type="Proteomes" id="UP000003146">
    <property type="component" value="Unassembled WGS sequence"/>
</dbReference>
<reference evidence="1 2" key="1">
    <citation type="submission" date="2008-04" db="EMBL/GenBank/DDBJ databases">
        <title>Draft genome sequence of Bacteroides coprocola (DSM 17136).</title>
        <authorList>
            <person name="Sudarsanam P."/>
            <person name="Ley R."/>
            <person name="Guruge J."/>
            <person name="Turnbaugh P.J."/>
            <person name="Mahowald M."/>
            <person name="Liep D."/>
            <person name="Gordon J."/>
        </authorList>
    </citation>
    <scope>NUCLEOTIDE SEQUENCE [LARGE SCALE GENOMIC DNA]</scope>
    <source>
        <strain evidence="1 2">DSM 17136</strain>
    </source>
</reference>
<evidence type="ECO:0000313" key="2">
    <source>
        <dbReference type="Proteomes" id="UP000003146"/>
    </source>
</evidence>
<evidence type="ECO:0000313" key="1">
    <source>
        <dbReference type="EMBL" id="EDV01800.1"/>
    </source>
</evidence>
<comment type="caution">
    <text evidence="1">The sequence shown here is derived from an EMBL/GenBank/DDBJ whole genome shotgun (WGS) entry which is preliminary data.</text>
</comment>
<reference evidence="1 2" key="2">
    <citation type="submission" date="2008-04" db="EMBL/GenBank/DDBJ databases">
        <authorList>
            <person name="Fulton L."/>
            <person name="Clifton S."/>
            <person name="Fulton B."/>
            <person name="Xu J."/>
            <person name="Minx P."/>
            <person name="Pepin K.H."/>
            <person name="Johnson M."/>
            <person name="Thiruvilangam P."/>
            <person name="Bhonagiri V."/>
            <person name="Nash W.E."/>
            <person name="Mardis E.R."/>
            <person name="Wilson R.K."/>
        </authorList>
    </citation>
    <scope>NUCLEOTIDE SEQUENCE [LARGE SCALE GENOMIC DNA]</scope>
    <source>
        <strain evidence="1 2">DSM 17136</strain>
    </source>
</reference>
<gene>
    <name evidence="1" type="ORF">BACCOP_01212</name>
</gene>
<organism evidence="1 2">
    <name type="scientific">Phocaeicola coprocola DSM 17136</name>
    <dbReference type="NCBI Taxonomy" id="470145"/>
    <lineage>
        <taxon>Bacteria</taxon>
        <taxon>Pseudomonadati</taxon>
        <taxon>Bacteroidota</taxon>
        <taxon>Bacteroidia</taxon>
        <taxon>Bacteroidales</taxon>
        <taxon>Bacteroidaceae</taxon>
        <taxon>Phocaeicola</taxon>
    </lineage>
</organism>
<sequence>MVNGWRHEFLELQLAEVPFVGIAFDDLIHLVALEQVREVAERTDEAFPVLALPVHVEHVGRYGIVAADIVGQCLGAVLGEGHVMRHAALGRGVTGDVDTDNPDVGILLYQFDGVGNGVQFGTVVLEPGQDIVAVLPELQPRGTGLGTHLHRFGFRGYGIETVIGDKGGQDAAPQALFGLALAAVGAAVYLLAELDPPVEHPPLVGHGSRVVVLLVLAAVAYDYL</sequence>
<accession>B3JH56</accession>